<name>A0A9P8V8U8_9PEZI</name>
<sequence length="155" mass="17037">HRVPPPRPSPATHTTYTTTGAILATRTCSTTRRLAWSPASGVKLPHLLGRVRSVWFAALLLFLGPVSARISRCMQVIVGHAARVEVQALMAIGLSCPWISSWNHGRGKQHRWLFPNCGSHRSASTRRTGSDLPWQEKESGCALLGFQTRQSGMKT</sequence>
<dbReference type="EMBL" id="JAGSXJ010000015">
    <property type="protein sequence ID" value="KAH6685272.1"/>
    <property type="molecule type" value="Genomic_DNA"/>
</dbReference>
<gene>
    <name evidence="1" type="ORF">F5X68DRAFT_209819</name>
</gene>
<proteinExistence type="predicted"/>
<dbReference type="AlphaFoldDB" id="A0A9P8V8U8"/>
<protein>
    <submittedName>
        <fullName evidence="1">Uncharacterized protein</fullName>
    </submittedName>
</protein>
<organism evidence="1 2">
    <name type="scientific">Plectosphaerella plurivora</name>
    <dbReference type="NCBI Taxonomy" id="936078"/>
    <lineage>
        <taxon>Eukaryota</taxon>
        <taxon>Fungi</taxon>
        <taxon>Dikarya</taxon>
        <taxon>Ascomycota</taxon>
        <taxon>Pezizomycotina</taxon>
        <taxon>Sordariomycetes</taxon>
        <taxon>Hypocreomycetidae</taxon>
        <taxon>Glomerellales</taxon>
        <taxon>Plectosphaerellaceae</taxon>
        <taxon>Plectosphaerella</taxon>
    </lineage>
</organism>
<accession>A0A9P8V8U8</accession>
<evidence type="ECO:0000313" key="1">
    <source>
        <dbReference type="EMBL" id="KAH6685272.1"/>
    </source>
</evidence>
<evidence type="ECO:0000313" key="2">
    <source>
        <dbReference type="Proteomes" id="UP000770015"/>
    </source>
</evidence>
<keyword evidence="2" id="KW-1185">Reference proteome</keyword>
<comment type="caution">
    <text evidence="1">The sequence shown here is derived from an EMBL/GenBank/DDBJ whole genome shotgun (WGS) entry which is preliminary data.</text>
</comment>
<feature type="non-terminal residue" evidence="1">
    <location>
        <position position="155"/>
    </location>
</feature>
<reference evidence="1" key="1">
    <citation type="journal article" date="2021" name="Nat. Commun.">
        <title>Genetic determinants of endophytism in the Arabidopsis root mycobiome.</title>
        <authorList>
            <person name="Mesny F."/>
            <person name="Miyauchi S."/>
            <person name="Thiergart T."/>
            <person name="Pickel B."/>
            <person name="Atanasova L."/>
            <person name="Karlsson M."/>
            <person name="Huettel B."/>
            <person name="Barry K.W."/>
            <person name="Haridas S."/>
            <person name="Chen C."/>
            <person name="Bauer D."/>
            <person name="Andreopoulos W."/>
            <person name="Pangilinan J."/>
            <person name="LaButti K."/>
            <person name="Riley R."/>
            <person name="Lipzen A."/>
            <person name="Clum A."/>
            <person name="Drula E."/>
            <person name="Henrissat B."/>
            <person name="Kohler A."/>
            <person name="Grigoriev I.V."/>
            <person name="Martin F.M."/>
            <person name="Hacquard S."/>
        </authorList>
    </citation>
    <scope>NUCLEOTIDE SEQUENCE</scope>
    <source>
        <strain evidence="1">MPI-SDFR-AT-0117</strain>
    </source>
</reference>
<dbReference type="Proteomes" id="UP000770015">
    <property type="component" value="Unassembled WGS sequence"/>
</dbReference>